<name>T0YLA0_9ZZZZ</name>
<evidence type="ECO:0000256" key="2">
    <source>
        <dbReference type="ARBA" id="ARBA00022723"/>
    </source>
</evidence>
<dbReference type="InterPro" id="IPR040442">
    <property type="entry name" value="Pyrv_kinase-like_dom_sf"/>
</dbReference>
<keyword evidence="2" id="KW-0479">Metal-binding</keyword>
<accession>T0YLA0</accession>
<feature type="non-terminal residue" evidence="5">
    <location>
        <position position="135"/>
    </location>
</feature>
<dbReference type="InterPro" id="IPR015813">
    <property type="entry name" value="Pyrv/PenolPyrv_kinase-like_dom"/>
</dbReference>
<comment type="caution">
    <text evidence="5">The sequence shown here is derived from an EMBL/GenBank/DDBJ whole genome shotgun (WGS) entry which is preliminary data.</text>
</comment>
<dbReference type="GO" id="GO:0000287">
    <property type="term" value="F:magnesium ion binding"/>
    <property type="evidence" value="ECO:0007669"/>
    <property type="project" value="TreeGrafter"/>
</dbReference>
<dbReference type="InterPro" id="IPR005000">
    <property type="entry name" value="Aldolase/citrate-lyase_domain"/>
</dbReference>
<dbReference type="Gene3D" id="3.20.20.60">
    <property type="entry name" value="Phosphoenolpyruvate-binding domains"/>
    <property type="match status" value="1"/>
</dbReference>
<comment type="cofactor">
    <cofactor evidence="1">
        <name>Mg(2+)</name>
        <dbReference type="ChEBI" id="CHEBI:18420"/>
    </cofactor>
</comment>
<keyword evidence="5" id="KW-0456">Lyase</keyword>
<evidence type="ECO:0000259" key="4">
    <source>
        <dbReference type="Pfam" id="PF03328"/>
    </source>
</evidence>
<protein>
    <submittedName>
        <fullName evidence="5">Citrate (Pro-3S)-lyase</fullName>
    </submittedName>
</protein>
<dbReference type="EMBL" id="AUZZ01009327">
    <property type="protein sequence ID" value="EQD33898.1"/>
    <property type="molecule type" value="Genomic_DNA"/>
</dbReference>
<dbReference type="AlphaFoldDB" id="T0YLA0"/>
<feature type="domain" description="HpcH/HpaI aldolase/citrate lyase" evidence="4">
    <location>
        <begin position="18"/>
        <end position="124"/>
    </location>
</feature>
<evidence type="ECO:0000256" key="3">
    <source>
        <dbReference type="ARBA" id="ARBA00022842"/>
    </source>
</evidence>
<dbReference type="GO" id="GO:0016829">
    <property type="term" value="F:lyase activity"/>
    <property type="evidence" value="ECO:0007669"/>
    <property type="project" value="UniProtKB-KW"/>
</dbReference>
<dbReference type="Pfam" id="PF03328">
    <property type="entry name" value="HpcH_HpaI"/>
    <property type="match status" value="1"/>
</dbReference>
<dbReference type="SUPFAM" id="SSF51621">
    <property type="entry name" value="Phosphoenolpyruvate/pyruvate domain"/>
    <property type="match status" value="1"/>
</dbReference>
<gene>
    <name evidence="5" type="ORF">B2A_12917</name>
</gene>
<organism evidence="5">
    <name type="scientific">mine drainage metagenome</name>
    <dbReference type="NCBI Taxonomy" id="410659"/>
    <lineage>
        <taxon>unclassified sequences</taxon>
        <taxon>metagenomes</taxon>
        <taxon>ecological metagenomes</taxon>
    </lineage>
</organism>
<reference evidence="5" key="2">
    <citation type="journal article" date="2014" name="ISME J.">
        <title>Microbial stratification in low pH oxic and suboxic macroscopic growths along an acid mine drainage.</title>
        <authorList>
            <person name="Mendez-Garcia C."/>
            <person name="Mesa V."/>
            <person name="Sprenger R.R."/>
            <person name="Richter M."/>
            <person name="Diez M.S."/>
            <person name="Solano J."/>
            <person name="Bargiela R."/>
            <person name="Golyshina O.V."/>
            <person name="Manteca A."/>
            <person name="Ramos J.L."/>
            <person name="Gallego J.R."/>
            <person name="Llorente I."/>
            <person name="Martins Dos Santos V.A."/>
            <person name="Jensen O.N."/>
            <person name="Pelaez A.I."/>
            <person name="Sanchez J."/>
            <person name="Ferrer M."/>
        </authorList>
    </citation>
    <scope>NUCLEOTIDE SEQUENCE</scope>
</reference>
<dbReference type="PANTHER" id="PTHR32308:SF0">
    <property type="entry name" value="HPCH_HPAI ALDOLASE_CITRATE LYASE DOMAIN-CONTAINING PROTEIN"/>
    <property type="match status" value="1"/>
</dbReference>
<evidence type="ECO:0000256" key="1">
    <source>
        <dbReference type="ARBA" id="ARBA00001946"/>
    </source>
</evidence>
<sequence>MTAAPLGPPPYRRCELSTPASNERMLAKASRSEVDLVVADLEDGVAPSRKEEARRTLVRAATELDWAGKALAFRPNALDTPWFLDDVTEVLAGAGKRVDALVLPKVKTAEEVAFVARLLLQLERKFSLPSGRIAL</sequence>
<keyword evidence="3" id="KW-0460">Magnesium</keyword>
<reference evidence="5" key="1">
    <citation type="submission" date="2013-08" db="EMBL/GenBank/DDBJ databases">
        <authorList>
            <person name="Mendez C."/>
            <person name="Richter M."/>
            <person name="Ferrer M."/>
            <person name="Sanchez J."/>
        </authorList>
    </citation>
    <scope>NUCLEOTIDE SEQUENCE</scope>
</reference>
<evidence type="ECO:0000313" key="5">
    <source>
        <dbReference type="EMBL" id="EQD33898.1"/>
    </source>
</evidence>
<dbReference type="PANTHER" id="PTHR32308">
    <property type="entry name" value="LYASE BETA SUBUNIT, PUTATIVE (AFU_ORTHOLOGUE AFUA_4G13030)-RELATED"/>
    <property type="match status" value="1"/>
</dbReference>
<proteinExistence type="predicted"/>
<dbReference type="GO" id="GO:0006107">
    <property type="term" value="P:oxaloacetate metabolic process"/>
    <property type="evidence" value="ECO:0007669"/>
    <property type="project" value="TreeGrafter"/>
</dbReference>